<keyword evidence="2" id="KW-1185">Reference proteome</keyword>
<accession>A0A922L4W6</accession>
<comment type="caution">
    <text evidence="1">The sequence shown here is derived from an EMBL/GenBank/DDBJ whole genome shotgun (WGS) entry which is preliminary data.</text>
</comment>
<dbReference type="AlphaFoldDB" id="A0A922L4W6"/>
<protein>
    <submittedName>
        <fullName evidence="1">Uncharacterized protein</fullName>
    </submittedName>
</protein>
<organism evidence="1 2">
    <name type="scientific">Dermatophagoides farinae</name>
    <name type="common">American house dust mite</name>
    <dbReference type="NCBI Taxonomy" id="6954"/>
    <lineage>
        <taxon>Eukaryota</taxon>
        <taxon>Metazoa</taxon>
        <taxon>Ecdysozoa</taxon>
        <taxon>Arthropoda</taxon>
        <taxon>Chelicerata</taxon>
        <taxon>Arachnida</taxon>
        <taxon>Acari</taxon>
        <taxon>Acariformes</taxon>
        <taxon>Sarcoptiformes</taxon>
        <taxon>Astigmata</taxon>
        <taxon>Psoroptidia</taxon>
        <taxon>Analgoidea</taxon>
        <taxon>Pyroglyphidae</taxon>
        <taxon>Dermatophagoidinae</taxon>
        <taxon>Dermatophagoides</taxon>
    </lineage>
</organism>
<evidence type="ECO:0000313" key="2">
    <source>
        <dbReference type="Proteomes" id="UP000790347"/>
    </source>
</evidence>
<reference evidence="1" key="1">
    <citation type="submission" date="2013-05" db="EMBL/GenBank/DDBJ databases">
        <authorList>
            <person name="Yim A.K.Y."/>
            <person name="Chan T.F."/>
            <person name="Ji K.M."/>
            <person name="Liu X.Y."/>
            <person name="Zhou J.W."/>
            <person name="Li R.Q."/>
            <person name="Yang K.Y."/>
            <person name="Li J."/>
            <person name="Li M."/>
            <person name="Law P.T.W."/>
            <person name="Wu Y.L."/>
            <person name="Cai Z.L."/>
            <person name="Qin H."/>
            <person name="Bao Y."/>
            <person name="Leung R.K.K."/>
            <person name="Ng P.K.S."/>
            <person name="Zou J."/>
            <person name="Zhong X.J."/>
            <person name="Ran P.X."/>
            <person name="Zhong N.S."/>
            <person name="Liu Z.G."/>
            <person name="Tsui S.K.W."/>
        </authorList>
    </citation>
    <scope>NUCLEOTIDE SEQUENCE</scope>
    <source>
        <strain evidence="1">Derf</strain>
        <tissue evidence="1">Whole organism</tissue>
    </source>
</reference>
<evidence type="ECO:0000313" key="1">
    <source>
        <dbReference type="EMBL" id="KAH9511900.1"/>
    </source>
</evidence>
<dbReference type="EMBL" id="ASGP02000004">
    <property type="protein sequence ID" value="KAH9511900.1"/>
    <property type="molecule type" value="Genomic_DNA"/>
</dbReference>
<name>A0A922L4W6_DERFA</name>
<gene>
    <name evidence="1" type="ORF">DERF_010324</name>
</gene>
<reference evidence="1" key="2">
    <citation type="journal article" date="2022" name="Res Sq">
        <title>Comparative Genomics Reveals Insights into the Divergent Evolution of Astigmatic Mites and Household Pest Adaptations.</title>
        <authorList>
            <person name="Xiong Q."/>
            <person name="Wan A.T.-Y."/>
            <person name="Liu X.-Y."/>
            <person name="Fung C.S.-H."/>
            <person name="Xiao X."/>
            <person name="Malainual N."/>
            <person name="Hou J."/>
            <person name="Wang L."/>
            <person name="Wang M."/>
            <person name="Yang K."/>
            <person name="Cui Y."/>
            <person name="Leung E."/>
            <person name="Nong W."/>
            <person name="Shin S.-K."/>
            <person name="Au S."/>
            <person name="Jeong K.Y."/>
            <person name="Chew F.T."/>
            <person name="Hui J."/>
            <person name="Leung T.F."/>
            <person name="Tungtrongchitr A."/>
            <person name="Zhong N."/>
            <person name="Liu Z."/>
            <person name="Tsui S."/>
        </authorList>
    </citation>
    <scope>NUCLEOTIDE SEQUENCE</scope>
    <source>
        <strain evidence="1">Derf</strain>
        <tissue evidence="1">Whole organism</tissue>
    </source>
</reference>
<dbReference type="Proteomes" id="UP000790347">
    <property type="component" value="Unassembled WGS sequence"/>
</dbReference>
<sequence length="60" mass="6698">MIDDQVPSDMLYADNLAEHVHFVVVDIHRTATAPIVMPAMAAGPNSPNFQYLIDKSEPFR</sequence>
<proteinExistence type="predicted"/>